<accession>A0A644W4C0</accession>
<evidence type="ECO:0000256" key="7">
    <source>
        <dbReference type="SAM" id="Phobius"/>
    </source>
</evidence>
<protein>
    <recommendedName>
        <fullName evidence="11">Hemolysin C</fullName>
    </recommendedName>
</protein>
<dbReference type="InterPro" id="IPR046342">
    <property type="entry name" value="CBS_dom_sf"/>
</dbReference>
<dbReference type="InterPro" id="IPR000644">
    <property type="entry name" value="CBS_dom"/>
</dbReference>
<comment type="subcellular location">
    <subcellularLocation>
        <location evidence="1">Membrane</location>
        <topology evidence="1">Multi-pass membrane protein</topology>
    </subcellularLocation>
</comment>
<proteinExistence type="predicted"/>
<evidence type="ECO:0000313" key="10">
    <source>
        <dbReference type="EMBL" id="MPL98437.1"/>
    </source>
</evidence>
<reference evidence="10" key="1">
    <citation type="submission" date="2019-08" db="EMBL/GenBank/DDBJ databases">
        <authorList>
            <person name="Kucharzyk K."/>
            <person name="Murdoch R.W."/>
            <person name="Higgins S."/>
            <person name="Loffler F."/>
        </authorList>
    </citation>
    <scope>NUCLEOTIDE SEQUENCE</scope>
</reference>
<feature type="transmembrane region" description="Helical" evidence="7">
    <location>
        <begin position="126"/>
        <end position="144"/>
    </location>
</feature>
<evidence type="ECO:0000259" key="8">
    <source>
        <dbReference type="PROSITE" id="PS51371"/>
    </source>
</evidence>
<dbReference type="CDD" id="cd04590">
    <property type="entry name" value="CBS_pair_CorC_HlyC_assoc"/>
    <property type="match status" value="1"/>
</dbReference>
<sequence length="347" mass="38963">MGLLLTYLFLALGVSFLCSVMEAVLLSTPVSFINMKENQGVKSAAVFKKIKQNIDRPISAILTLNTIAHTVGAAGVGAQATAIFGDAYFGVISAVLTLLILIFSEILPKTLGAYYWKQLSMSSGHIIQWMIYLTYPFVIASEFMTKLISSSSKEEATVSREEVSAMVDIGTEEGTFATTENRIIQNLIKLRSVKAEDVMTPRVVVATAPEEMKMSDFPLNKHYLHFSRIPVYSGNMENITGFVYRQDVFENLANDRFDLTLGQIRKPILVAPNMQPLTVLWERLLAEKTHISLIVDEYGGFEGIVTLEDIIETILGLEIMDERDVAADMQQYARERWKERVEKYKHL</sequence>
<dbReference type="EMBL" id="VSSQ01000608">
    <property type="protein sequence ID" value="MPL98437.1"/>
    <property type="molecule type" value="Genomic_DNA"/>
</dbReference>
<gene>
    <name evidence="10" type="ORF">SDC9_44642</name>
</gene>
<dbReference type="PROSITE" id="PS51371">
    <property type="entry name" value="CBS"/>
    <property type="match status" value="1"/>
</dbReference>
<dbReference type="Pfam" id="PF01595">
    <property type="entry name" value="CNNM"/>
    <property type="match status" value="1"/>
</dbReference>
<dbReference type="Pfam" id="PF00571">
    <property type="entry name" value="CBS"/>
    <property type="match status" value="1"/>
</dbReference>
<evidence type="ECO:0000259" key="9">
    <source>
        <dbReference type="PROSITE" id="PS51846"/>
    </source>
</evidence>
<evidence type="ECO:0000256" key="6">
    <source>
        <dbReference type="ARBA" id="ARBA00023136"/>
    </source>
</evidence>
<dbReference type="AlphaFoldDB" id="A0A644W4C0"/>
<keyword evidence="2 7" id="KW-0812">Transmembrane</keyword>
<name>A0A644W4C0_9ZZZZ</name>
<dbReference type="InterPro" id="IPR044751">
    <property type="entry name" value="Ion_transp-like_CBS"/>
</dbReference>
<keyword evidence="3" id="KW-0677">Repeat</keyword>
<feature type="domain" description="CNNM transmembrane" evidence="9">
    <location>
        <begin position="1"/>
        <end position="180"/>
    </location>
</feature>
<dbReference type="PANTHER" id="PTHR22777:SF4">
    <property type="entry name" value="UPF0053 PROTEIN SLL1254"/>
    <property type="match status" value="1"/>
</dbReference>
<evidence type="ECO:0000256" key="2">
    <source>
        <dbReference type="ARBA" id="ARBA00022692"/>
    </source>
</evidence>
<evidence type="ECO:0008006" key="11">
    <source>
        <dbReference type="Google" id="ProtNLM"/>
    </source>
</evidence>
<evidence type="ECO:0000256" key="5">
    <source>
        <dbReference type="ARBA" id="ARBA00023122"/>
    </source>
</evidence>
<keyword evidence="5" id="KW-0129">CBS domain</keyword>
<keyword evidence="4 7" id="KW-1133">Transmembrane helix</keyword>
<feature type="domain" description="CBS" evidence="8">
    <location>
        <begin position="263"/>
        <end position="322"/>
    </location>
</feature>
<feature type="transmembrane region" description="Helical" evidence="7">
    <location>
        <begin position="6"/>
        <end position="26"/>
    </location>
</feature>
<dbReference type="InterPro" id="IPR002550">
    <property type="entry name" value="CNNM"/>
</dbReference>
<dbReference type="PANTHER" id="PTHR22777">
    <property type="entry name" value="HEMOLYSIN-RELATED"/>
    <property type="match status" value="1"/>
</dbReference>
<dbReference type="GO" id="GO:0005886">
    <property type="term" value="C:plasma membrane"/>
    <property type="evidence" value="ECO:0007669"/>
    <property type="project" value="TreeGrafter"/>
</dbReference>
<dbReference type="PROSITE" id="PS51846">
    <property type="entry name" value="CNNM"/>
    <property type="match status" value="1"/>
</dbReference>
<evidence type="ECO:0000256" key="1">
    <source>
        <dbReference type="ARBA" id="ARBA00004141"/>
    </source>
</evidence>
<organism evidence="10">
    <name type="scientific">bioreactor metagenome</name>
    <dbReference type="NCBI Taxonomy" id="1076179"/>
    <lineage>
        <taxon>unclassified sequences</taxon>
        <taxon>metagenomes</taxon>
        <taxon>ecological metagenomes</taxon>
    </lineage>
</organism>
<dbReference type="SUPFAM" id="SSF54631">
    <property type="entry name" value="CBS-domain pair"/>
    <property type="match status" value="1"/>
</dbReference>
<keyword evidence="6 7" id="KW-0472">Membrane</keyword>
<evidence type="ECO:0000256" key="4">
    <source>
        <dbReference type="ARBA" id="ARBA00022989"/>
    </source>
</evidence>
<evidence type="ECO:0000256" key="3">
    <source>
        <dbReference type="ARBA" id="ARBA00022737"/>
    </source>
</evidence>
<dbReference type="Gene3D" id="3.10.580.10">
    <property type="entry name" value="CBS-domain"/>
    <property type="match status" value="1"/>
</dbReference>
<comment type="caution">
    <text evidence="10">The sequence shown here is derived from an EMBL/GenBank/DDBJ whole genome shotgun (WGS) entry which is preliminary data.</text>
</comment>
<feature type="transmembrane region" description="Helical" evidence="7">
    <location>
        <begin position="87"/>
        <end position="106"/>
    </location>
</feature>